<proteinExistence type="inferred from homology"/>
<dbReference type="FunFam" id="3.40.50.1820:FF:000161">
    <property type="entry name" value="Epoxide hydrolase"/>
    <property type="match status" value="1"/>
</dbReference>
<dbReference type="EC" id="3.3.2.10" evidence="3"/>
<comment type="catalytic activity">
    <reaction evidence="6">
        <text>an epoxide + H2O = an ethanediol</text>
        <dbReference type="Rhea" id="RHEA:19037"/>
        <dbReference type="ChEBI" id="CHEBI:15377"/>
        <dbReference type="ChEBI" id="CHEBI:32955"/>
        <dbReference type="ChEBI" id="CHEBI:140594"/>
        <dbReference type="EC" id="3.3.2.10"/>
    </reaction>
    <physiologicalReaction direction="left-to-right" evidence="6">
        <dbReference type="Rhea" id="RHEA:19038"/>
    </physiologicalReaction>
</comment>
<evidence type="ECO:0000256" key="3">
    <source>
        <dbReference type="ARBA" id="ARBA00013006"/>
    </source>
</evidence>
<evidence type="ECO:0000256" key="7">
    <source>
        <dbReference type="ARBA" id="ARBA00058358"/>
    </source>
</evidence>
<comment type="function">
    <text evidence="7">Epoxide hydrolase involved in the biosynthesis of cucurbitacin and mogroside tetracyclic triterpene natural products (e.g. siamenoside I and mogrosides IV, V and VI). Cucurbitacins have cytotoxic properties and exhibit deterrent taste as a defense barrier against herbivores. Mogrosides are nonsugar highly oxygenated compounds used as high-intensity zero-calorie sweeteners; they also possess pharmacological properties such as regulating immunity, lowering blood sugar and lipid levels, protecting the liver, and acting as antioxidants and antitumor agents. Catalyzes the hydrolysis of aromatic epoxide-containing substrates, such as the conversion of 24,25-epoxycucurbitadienol to 24,25-dihydroxycucurbitadienol.</text>
</comment>
<evidence type="ECO:0000256" key="4">
    <source>
        <dbReference type="ARBA" id="ARBA00022801"/>
    </source>
</evidence>
<dbReference type="SUPFAM" id="SSF53474">
    <property type="entry name" value="alpha/beta-Hydrolases"/>
    <property type="match status" value="2"/>
</dbReference>
<dbReference type="InterPro" id="IPR029058">
    <property type="entry name" value="AB_hydrolase_fold"/>
</dbReference>
<dbReference type="GO" id="GO:0004301">
    <property type="term" value="F:epoxide hydrolase activity"/>
    <property type="evidence" value="ECO:0007669"/>
    <property type="project" value="UniProtKB-EC"/>
</dbReference>
<accession>A0A2N9IZ79</accession>
<dbReference type="EMBL" id="OIVN01006279">
    <property type="protein sequence ID" value="SPD29624.1"/>
    <property type="molecule type" value="Genomic_DNA"/>
</dbReference>
<dbReference type="AlphaFoldDB" id="A0A2N9IZ79"/>
<comment type="subunit">
    <text evidence="2">Homodimer.</text>
</comment>
<evidence type="ECO:0000256" key="8">
    <source>
        <dbReference type="ARBA" id="ARBA00093212"/>
    </source>
</evidence>
<feature type="domain" description="AB hydrolase-1" evidence="9">
    <location>
        <begin position="25"/>
        <end position="298"/>
    </location>
</feature>
<dbReference type="InterPro" id="IPR000639">
    <property type="entry name" value="Epox_hydrolase-like"/>
</dbReference>
<dbReference type="PRINTS" id="PR00111">
    <property type="entry name" value="ABHYDROLASE"/>
</dbReference>
<evidence type="ECO:0000313" key="10">
    <source>
        <dbReference type="EMBL" id="SPD29624.1"/>
    </source>
</evidence>
<evidence type="ECO:0000256" key="6">
    <source>
        <dbReference type="ARBA" id="ARBA00051067"/>
    </source>
</evidence>
<sequence>MSDIKHRRLCANGIWIHIAEKGKGPLVLLIHGFPQLWSSWSYQINHLAEHGYHVVAPDMRGYGDSDCPPDPASYTVFHLVGDLIGLLDQLGEEKAFVVGHDWGAQVAWNLCLLRPDRVKALVNLGVPYFPRSREFKPIEIFTKTFGDGLYISQFQELGRAEKSFSIYDCLTVLKKFLLIPDLLVAPPGVEIIDFLETPSSLPPWVTEEELQICASKFQKSGFTGALNYYRAMDLNWELLGPWQGAKIIVPTKFVVGNKDVGFRSFGTKDYVEGEEFKSLVPNLEVVIIDGHHFIQQEKAEQVEVIGLIHLDMSCQEEKRDLKNLIYFYQGFEIIDFLETPSSLPPWVTEEELQICASKFQKSGFTGALNYYRAMDLNWELLGPWQGAKIIVPTKFVVGNKDVGFRSFGTKDYVEGEEFKSLVPNLEVVIIDGHHFIQQEKAEQVTNEILSFFNKYVG</sequence>
<dbReference type="Gene3D" id="3.40.50.1820">
    <property type="entry name" value="alpha/beta hydrolase"/>
    <property type="match status" value="2"/>
</dbReference>
<comment type="catalytic activity">
    <reaction evidence="8">
        <text>(24S)-24,25-epoxycucurbitadienol + H2O = (24R)-24,25-dihydroxycucurbitadienol</text>
        <dbReference type="Rhea" id="RHEA:81855"/>
        <dbReference type="ChEBI" id="CHEBI:15377"/>
        <dbReference type="ChEBI" id="CHEBI:229949"/>
        <dbReference type="ChEBI" id="CHEBI:229950"/>
    </reaction>
    <physiologicalReaction direction="left-to-right" evidence="8">
        <dbReference type="Rhea" id="RHEA:81856"/>
    </physiologicalReaction>
</comment>
<reference evidence="10" key="1">
    <citation type="submission" date="2018-02" db="EMBL/GenBank/DDBJ databases">
        <authorList>
            <person name="Cohen D.B."/>
            <person name="Kent A.D."/>
        </authorList>
    </citation>
    <scope>NUCLEOTIDE SEQUENCE</scope>
</reference>
<comment type="pathway">
    <text evidence="1">Secondary metabolite biosynthesis; terpenoid biosynthesis.</text>
</comment>
<protein>
    <recommendedName>
        <fullName evidence="3">soluble epoxide hydrolase</fullName>
        <ecNumber evidence="3">3.3.2.10</ecNumber>
    </recommendedName>
</protein>
<keyword evidence="4" id="KW-0378">Hydrolase</keyword>
<comment type="similarity">
    <text evidence="5">Belongs to the AB hydrolase superfamily. Epoxide hydrolase family.</text>
</comment>
<dbReference type="Pfam" id="PF00561">
    <property type="entry name" value="Abhydrolase_1"/>
    <property type="match status" value="1"/>
</dbReference>
<dbReference type="PANTHER" id="PTHR43329">
    <property type="entry name" value="EPOXIDE HYDROLASE"/>
    <property type="match status" value="1"/>
</dbReference>
<evidence type="ECO:0000256" key="5">
    <source>
        <dbReference type="ARBA" id="ARBA00038334"/>
    </source>
</evidence>
<gene>
    <name evidence="10" type="ORF">FSB_LOCUS57506</name>
</gene>
<organism evidence="10">
    <name type="scientific">Fagus sylvatica</name>
    <name type="common">Beechnut</name>
    <dbReference type="NCBI Taxonomy" id="28930"/>
    <lineage>
        <taxon>Eukaryota</taxon>
        <taxon>Viridiplantae</taxon>
        <taxon>Streptophyta</taxon>
        <taxon>Embryophyta</taxon>
        <taxon>Tracheophyta</taxon>
        <taxon>Spermatophyta</taxon>
        <taxon>Magnoliopsida</taxon>
        <taxon>eudicotyledons</taxon>
        <taxon>Gunneridae</taxon>
        <taxon>Pentapetalae</taxon>
        <taxon>rosids</taxon>
        <taxon>fabids</taxon>
        <taxon>Fagales</taxon>
        <taxon>Fagaceae</taxon>
        <taxon>Fagus</taxon>
    </lineage>
</organism>
<dbReference type="InterPro" id="IPR000073">
    <property type="entry name" value="AB_hydrolase_1"/>
</dbReference>
<evidence type="ECO:0000259" key="9">
    <source>
        <dbReference type="Pfam" id="PF00561"/>
    </source>
</evidence>
<dbReference type="PRINTS" id="PR00412">
    <property type="entry name" value="EPOXHYDRLASE"/>
</dbReference>
<evidence type="ECO:0000256" key="1">
    <source>
        <dbReference type="ARBA" id="ARBA00004721"/>
    </source>
</evidence>
<name>A0A2N9IZ79_FAGSY</name>
<evidence type="ECO:0000256" key="2">
    <source>
        <dbReference type="ARBA" id="ARBA00011738"/>
    </source>
</evidence>